<dbReference type="PANTHER" id="PTHR28180">
    <property type="entry name" value="CONSERVED MITOCHONDRIAL PROTEIN-RELATED"/>
    <property type="match status" value="1"/>
</dbReference>
<dbReference type="OrthoDB" id="5392202at2759"/>
<dbReference type="EMBL" id="KN714745">
    <property type="protein sequence ID" value="KUI60210.1"/>
    <property type="molecule type" value="Genomic_DNA"/>
</dbReference>
<dbReference type="AlphaFoldDB" id="A0A194V8D3"/>
<dbReference type="STRING" id="694573.A0A194V8D3"/>
<organism evidence="1 2">
    <name type="scientific">Cytospora mali</name>
    <name type="common">Apple Valsa canker fungus</name>
    <name type="synonym">Valsa mali</name>
    <dbReference type="NCBI Taxonomy" id="578113"/>
    <lineage>
        <taxon>Eukaryota</taxon>
        <taxon>Fungi</taxon>
        <taxon>Dikarya</taxon>
        <taxon>Ascomycota</taxon>
        <taxon>Pezizomycotina</taxon>
        <taxon>Sordariomycetes</taxon>
        <taxon>Sordariomycetidae</taxon>
        <taxon>Diaporthales</taxon>
        <taxon>Cytosporaceae</taxon>
        <taxon>Cytospora</taxon>
    </lineage>
</organism>
<reference evidence="2" key="1">
    <citation type="submission" date="2014-12" db="EMBL/GenBank/DDBJ databases">
        <title>Genome Sequence of Valsa Canker Pathogens Uncovers a Specific Adaption of Colonization on Woody Bark.</title>
        <authorList>
            <person name="Yin Z."/>
            <person name="Liu H."/>
            <person name="Gao X."/>
            <person name="Li Z."/>
            <person name="Song N."/>
            <person name="Ke X."/>
            <person name="Dai Q."/>
            <person name="Wu Y."/>
            <person name="Sun Y."/>
            <person name="Xu J.-R."/>
            <person name="Kang Z.K."/>
            <person name="Wang L."/>
            <person name="Huang L."/>
        </authorList>
    </citation>
    <scope>NUCLEOTIDE SEQUENCE [LARGE SCALE GENOMIC DNA]</scope>
    <source>
        <strain evidence="2">SXYL134</strain>
    </source>
</reference>
<accession>A0A194V8D3</accession>
<evidence type="ECO:0000313" key="2">
    <source>
        <dbReference type="Proteomes" id="UP000078576"/>
    </source>
</evidence>
<sequence length="291" mass="30848">MSKSRSRLSPALKELINAPFAHPGPAKAPAGIGKIYERIASQAHSNKVGPRPWLALSTAATFTLNSPDSLTTLHATASSPSAQSYKPMAPVPAAEFIREVGLKCISFNGIPRSINCLGAFHSSLPPDIQSGLETKSSRTLTPENLARRNSDGLALWSSVYDPFDTKLINKLALSHPDLPVHILGSHYGPLLADPQGEDVDRGGLASVGRVLTSVVAIACLRAQTGVGPQVLSHVFGLRKAIEQGVHLREAESVEEREGMEWLAGDEGSEWVLRSVDGIVEAVGGGNFAAKL</sequence>
<gene>
    <name evidence="1" type="ORF">VP1G_07412</name>
</gene>
<keyword evidence="2" id="KW-1185">Reference proteome</keyword>
<protein>
    <submittedName>
        <fullName evidence="1">Dol-P-Man:Man(5)GlcNAc(2)-PP-Dol alpha-1,3-mannosyltransferase</fullName>
    </submittedName>
</protein>
<dbReference type="InterPro" id="IPR029032">
    <property type="entry name" value="AhpD-like"/>
</dbReference>
<dbReference type="Gene3D" id="1.20.1290.10">
    <property type="entry name" value="AhpD-like"/>
    <property type="match status" value="1"/>
</dbReference>
<evidence type="ECO:0000313" key="1">
    <source>
        <dbReference type="EMBL" id="KUI60210.1"/>
    </source>
</evidence>
<dbReference type="Proteomes" id="UP000078576">
    <property type="component" value="Unassembled WGS sequence"/>
</dbReference>
<name>A0A194V8D3_CYTMA</name>
<proteinExistence type="predicted"/>
<dbReference type="PANTHER" id="PTHR28180:SF2">
    <property type="entry name" value="PEROXISOMAL PROTEIN 2"/>
    <property type="match status" value="1"/>
</dbReference>
<dbReference type="InterPro" id="IPR052999">
    <property type="entry name" value="PTS1_Protein"/>
</dbReference>